<accession>A0ACD5TMU2</accession>
<dbReference type="Proteomes" id="UP001732700">
    <property type="component" value="Chromosome 1C"/>
</dbReference>
<evidence type="ECO:0000313" key="2">
    <source>
        <dbReference type="Proteomes" id="UP001732700"/>
    </source>
</evidence>
<proteinExistence type="predicted"/>
<reference evidence="1" key="2">
    <citation type="submission" date="2025-09" db="UniProtKB">
        <authorList>
            <consortium name="EnsemblPlants"/>
        </authorList>
    </citation>
    <scope>IDENTIFICATION</scope>
</reference>
<dbReference type="EnsemblPlants" id="AVESA.00010b.r2.1CG0086630.1">
    <property type="protein sequence ID" value="AVESA.00010b.r2.1CG0086630.1.CDS"/>
    <property type="gene ID" value="AVESA.00010b.r2.1CG0086630"/>
</dbReference>
<keyword evidence="2" id="KW-1185">Reference proteome</keyword>
<reference evidence="1" key="1">
    <citation type="submission" date="2021-05" db="EMBL/GenBank/DDBJ databases">
        <authorList>
            <person name="Scholz U."/>
            <person name="Mascher M."/>
            <person name="Fiebig A."/>
        </authorList>
    </citation>
    <scope>NUCLEOTIDE SEQUENCE [LARGE SCALE GENOMIC DNA]</scope>
</reference>
<protein>
    <submittedName>
        <fullName evidence="1">Uncharacterized protein</fullName>
    </submittedName>
</protein>
<sequence length="410" mass="46157">MACEPPPPPRPKKPKSPQAAPTTICALGDDLLREIFLRLPSLPTLVRAALTCHSSLRAVRSSPAFRRRFRELHPPPLVGIFLDMFEDDIPAFRPLSLRSDPDLTAVIRGADFFLTRLPGNDKCSAPEWIIRDCHDGYVVLLSSDYDHMAVYNPLTRALHLFPMPPEEICEDMYVEYHVLSPEEDQGPFRVICVCHENYGAQAAVLSSETREWQIFPWVDAASMQPALQPGDKEHSSYSGTLVNGFIYWTKASRASARVLNTTTLQFSRMDLPPHIEGQGAPTAGETRDGKLCIVCTFKLTLFVWLWGTDDHGFERWMLDKAFPLEQAIDELRHCFTGDPVILKILAIENGFVYLSAYCEVDPKLPGWFLSFCLQTTKLNKLCPILDADNMYPYIMAWPPSLVLNKPSSSG</sequence>
<organism evidence="1 2">
    <name type="scientific">Avena sativa</name>
    <name type="common">Oat</name>
    <dbReference type="NCBI Taxonomy" id="4498"/>
    <lineage>
        <taxon>Eukaryota</taxon>
        <taxon>Viridiplantae</taxon>
        <taxon>Streptophyta</taxon>
        <taxon>Embryophyta</taxon>
        <taxon>Tracheophyta</taxon>
        <taxon>Spermatophyta</taxon>
        <taxon>Magnoliopsida</taxon>
        <taxon>Liliopsida</taxon>
        <taxon>Poales</taxon>
        <taxon>Poaceae</taxon>
        <taxon>BOP clade</taxon>
        <taxon>Pooideae</taxon>
        <taxon>Poodae</taxon>
        <taxon>Poeae</taxon>
        <taxon>Poeae Chloroplast Group 1 (Aveneae type)</taxon>
        <taxon>Aveninae</taxon>
        <taxon>Avena</taxon>
    </lineage>
</organism>
<evidence type="ECO:0000313" key="1">
    <source>
        <dbReference type="EnsemblPlants" id="AVESA.00010b.r2.1CG0086630.1.CDS"/>
    </source>
</evidence>
<name>A0ACD5TMU2_AVESA</name>